<reference evidence="3" key="2">
    <citation type="journal article" date="2011" name="Proc. Natl. Acad. Sci. U.S.A.">
        <title>Obligate biotrophy features unraveled by the genomic analysis of rust fungi.</title>
        <authorList>
            <person name="Duplessis S."/>
            <person name="Cuomo C.A."/>
            <person name="Lin Y.-C."/>
            <person name="Aerts A."/>
            <person name="Tisserant E."/>
            <person name="Veneault-Fourrey C."/>
            <person name="Joly D.L."/>
            <person name="Hacquard S."/>
            <person name="Amselem J."/>
            <person name="Cantarel B.L."/>
            <person name="Chiu R."/>
            <person name="Coutinho P.M."/>
            <person name="Feau N."/>
            <person name="Field M."/>
            <person name="Frey P."/>
            <person name="Gelhaye E."/>
            <person name="Goldberg J."/>
            <person name="Grabherr M.G."/>
            <person name="Kodira C.D."/>
            <person name="Kohler A."/>
            <person name="Kuees U."/>
            <person name="Lindquist E.A."/>
            <person name="Lucas S.M."/>
            <person name="Mago R."/>
            <person name="Mauceli E."/>
            <person name="Morin E."/>
            <person name="Murat C."/>
            <person name="Pangilinan J.L."/>
            <person name="Park R."/>
            <person name="Pearson M."/>
            <person name="Quesneville H."/>
            <person name="Rouhier N."/>
            <person name="Sakthikumar S."/>
            <person name="Salamov A.A."/>
            <person name="Schmutz J."/>
            <person name="Selles B."/>
            <person name="Shapiro H."/>
            <person name="Tanguay P."/>
            <person name="Tuskan G.A."/>
            <person name="Henrissat B."/>
            <person name="Van de Peer Y."/>
            <person name="Rouze P."/>
            <person name="Ellis J.G."/>
            <person name="Dodds P.N."/>
            <person name="Schein J.E."/>
            <person name="Zhong S."/>
            <person name="Hamelin R.C."/>
            <person name="Grigoriev I.V."/>
            <person name="Szabo L.J."/>
            <person name="Martin F."/>
        </authorList>
    </citation>
    <scope>NUCLEOTIDE SEQUENCE [LARGE SCALE GENOMIC DNA]</scope>
    <source>
        <strain evidence="3">CRL 75-36-700-3 / race SCCL</strain>
    </source>
</reference>
<dbReference type="VEuPathDB" id="FungiDB:PGTG_04346"/>
<organism evidence="2 3">
    <name type="scientific">Puccinia graminis f. sp. tritici (strain CRL 75-36-700-3 / race SCCL)</name>
    <name type="common">Black stem rust fungus</name>
    <dbReference type="NCBI Taxonomy" id="418459"/>
    <lineage>
        <taxon>Eukaryota</taxon>
        <taxon>Fungi</taxon>
        <taxon>Dikarya</taxon>
        <taxon>Basidiomycota</taxon>
        <taxon>Pucciniomycotina</taxon>
        <taxon>Pucciniomycetes</taxon>
        <taxon>Pucciniales</taxon>
        <taxon>Pucciniaceae</taxon>
        <taxon>Puccinia</taxon>
    </lineage>
</organism>
<feature type="compositionally biased region" description="Acidic residues" evidence="1">
    <location>
        <begin position="40"/>
        <end position="50"/>
    </location>
</feature>
<dbReference type="InParanoid" id="E3K221"/>
<proteinExistence type="predicted"/>
<accession>E3K221</accession>
<feature type="compositionally biased region" description="Low complexity" evidence="1">
    <location>
        <begin position="24"/>
        <end position="39"/>
    </location>
</feature>
<dbReference type="OrthoDB" id="3364966at2759"/>
<gene>
    <name evidence="2" type="ORF">PGTG_04346</name>
</gene>
<feature type="compositionally biased region" description="Polar residues" evidence="1">
    <location>
        <begin position="78"/>
        <end position="92"/>
    </location>
</feature>
<keyword evidence="3" id="KW-1185">Reference proteome</keyword>
<dbReference type="Proteomes" id="UP000008783">
    <property type="component" value="Unassembled WGS sequence"/>
</dbReference>
<evidence type="ECO:0000313" key="3">
    <source>
        <dbReference type="Proteomes" id="UP000008783"/>
    </source>
</evidence>
<sequence>MPSFIPHHSKQLPLKAKPKQRSATLISLGGSSTASSAANPDDDSSFELEENSITTTSSPPPTTTTTNKNNNSNNPTTRRSLQLLNPSASPYVSLTPGLVSPDRHQNPSPHTRQFPSIPTTISHSLSNSQSSSSQQATRPIPTAHRQSSAPSPLGLSTSQHTLKTLAGGRYYDEIPNDILHS</sequence>
<dbReference type="eggNOG" id="KOG3140">
    <property type="taxonomic scope" value="Eukaryota"/>
</dbReference>
<feature type="compositionally biased region" description="Low complexity" evidence="1">
    <location>
        <begin position="122"/>
        <end position="135"/>
    </location>
</feature>
<dbReference type="KEGG" id="pgr:PGTG_04346"/>
<dbReference type="RefSeq" id="XP_003322809.1">
    <property type="nucleotide sequence ID" value="XM_003322761.1"/>
</dbReference>
<name>E3K221_PUCGT</name>
<evidence type="ECO:0000313" key="2">
    <source>
        <dbReference type="EMBL" id="EFP78390.1"/>
    </source>
</evidence>
<reference key="1">
    <citation type="submission" date="2007-01" db="EMBL/GenBank/DDBJ databases">
        <title>The Genome Sequence of Puccinia graminis f. sp. tritici Strain CRL 75-36-700-3.</title>
        <authorList>
            <consortium name="The Broad Institute Genome Sequencing Platform"/>
            <person name="Birren B."/>
            <person name="Lander E."/>
            <person name="Galagan J."/>
            <person name="Nusbaum C."/>
            <person name="Devon K."/>
            <person name="Cuomo C."/>
            <person name="Jaffe D."/>
            <person name="Butler J."/>
            <person name="Alvarez P."/>
            <person name="Gnerre S."/>
            <person name="Grabherr M."/>
            <person name="Mauceli E."/>
            <person name="Brockman W."/>
            <person name="Young S."/>
            <person name="LaButti K."/>
            <person name="Sykes S."/>
            <person name="DeCaprio D."/>
            <person name="Crawford M."/>
            <person name="Koehrsen M."/>
            <person name="Engels R."/>
            <person name="Montgomery P."/>
            <person name="Pearson M."/>
            <person name="Howarth C."/>
            <person name="Larson L."/>
            <person name="White J."/>
            <person name="Zeng Q."/>
            <person name="Kodira C."/>
            <person name="Yandava C."/>
            <person name="Alvarado L."/>
            <person name="O'Leary S."/>
            <person name="Szabo L."/>
            <person name="Dean R."/>
            <person name="Schein J."/>
        </authorList>
    </citation>
    <scope>NUCLEOTIDE SEQUENCE</scope>
    <source>
        <strain>CRL 75-36-700-3</strain>
    </source>
</reference>
<dbReference type="AlphaFoldDB" id="E3K221"/>
<dbReference type="HOGENOM" id="CLU_1489707_0_0_1"/>
<protein>
    <submittedName>
        <fullName evidence="2">Uncharacterized protein</fullName>
    </submittedName>
</protein>
<dbReference type="GeneID" id="10535988"/>
<feature type="region of interest" description="Disordered" evidence="1">
    <location>
        <begin position="1"/>
        <end position="157"/>
    </location>
</feature>
<feature type="compositionally biased region" description="Low complexity" evidence="1">
    <location>
        <begin position="51"/>
        <end position="77"/>
    </location>
</feature>
<dbReference type="EMBL" id="DS178270">
    <property type="protein sequence ID" value="EFP78390.1"/>
    <property type="molecule type" value="Genomic_DNA"/>
</dbReference>
<feature type="compositionally biased region" description="Polar residues" evidence="1">
    <location>
        <begin position="144"/>
        <end position="157"/>
    </location>
</feature>
<feature type="compositionally biased region" description="Polar residues" evidence="1">
    <location>
        <begin position="106"/>
        <end position="121"/>
    </location>
</feature>
<evidence type="ECO:0000256" key="1">
    <source>
        <dbReference type="SAM" id="MobiDB-lite"/>
    </source>
</evidence>